<dbReference type="RefSeq" id="WP_063871149.1">
    <property type="nucleotide sequence ID" value="NZ_CAWMRI010000011.1"/>
</dbReference>
<dbReference type="PANTHER" id="PTHR38471:SF2">
    <property type="entry name" value="FOUR HELIX BUNDLE PROTEIN"/>
    <property type="match status" value="1"/>
</dbReference>
<organism evidence="1 2">
    <name type="scientific">Nodularia spumigena CENA596</name>
    <dbReference type="NCBI Taxonomy" id="1819295"/>
    <lineage>
        <taxon>Bacteria</taxon>
        <taxon>Bacillati</taxon>
        <taxon>Cyanobacteriota</taxon>
        <taxon>Cyanophyceae</taxon>
        <taxon>Nostocales</taxon>
        <taxon>Nodulariaceae</taxon>
        <taxon>Nodularia</taxon>
    </lineage>
</organism>
<proteinExistence type="predicted"/>
<dbReference type="Proteomes" id="UP000076555">
    <property type="component" value="Unassembled WGS sequence"/>
</dbReference>
<evidence type="ECO:0008006" key="3">
    <source>
        <dbReference type="Google" id="ProtNLM"/>
    </source>
</evidence>
<gene>
    <name evidence="1" type="ORF">A2T98_00820</name>
</gene>
<evidence type="ECO:0000313" key="1">
    <source>
        <dbReference type="EMBL" id="KZL51693.1"/>
    </source>
</evidence>
<dbReference type="NCBIfam" id="TIGR02436">
    <property type="entry name" value="four helix bundle protein"/>
    <property type="match status" value="1"/>
</dbReference>
<protein>
    <recommendedName>
        <fullName evidence="3">Four helix bundle protein</fullName>
    </recommendedName>
</protein>
<accession>A0A166KYH8</accession>
<name>A0A166KYH8_NODSP</name>
<dbReference type="EMBL" id="LWAJ01000011">
    <property type="protein sequence ID" value="KZL51693.1"/>
    <property type="molecule type" value="Genomic_DNA"/>
</dbReference>
<evidence type="ECO:0000313" key="2">
    <source>
        <dbReference type="Proteomes" id="UP000076555"/>
    </source>
</evidence>
<dbReference type="Gene3D" id="1.20.1440.60">
    <property type="entry name" value="23S rRNA-intervening sequence"/>
    <property type="match status" value="1"/>
</dbReference>
<dbReference type="PANTHER" id="PTHR38471">
    <property type="entry name" value="FOUR HELIX BUNDLE PROTEIN"/>
    <property type="match status" value="1"/>
</dbReference>
<dbReference type="InterPro" id="IPR012657">
    <property type="entry name" value="23S_rRNA-intervening_sequence"/>
</dbReference>
<comment type="caution">
    <text evidence="1">The sequence shown here is derived from an EMBL/GenBank/DDBJ whole genome shotgun (WGS) entry which is preliminary data.</text>
</comment>
<dbReference type="SUPFAM" id="SSF158446">
    <property type="entry name" value="IVS-encoded protein-like"/>
    <property type="match status" value="1"/>
</dbReference>
<dbReference type="NCBIfam" id="NF008911">
    <property type="entry name" value="PRK12275.1-2"/>
    <property type="match status" value="1"/>
</dbReference>
<dbReference type="InterPro" id="IPR036583">
    <property type="entry name" value="23S_rRNA_IVS_sf"/>
</dbReference>
<sequence>MTSYEIRSYQDLKVWQEGMNLAEACYELTMTFPKEELYGMTSQIRRASASIPANIAEGYGREYRLEYIKFLRIAQGSLKELETHLLLSCRDKIRLTDTQSASPILKQCESVGKLLRALIRSLEKKENRE</sequence>
<dbReference type="AlphaFoldDB" id="A0A166KYH8"/>
<dbReference type="CDD" id="cd16377">
    <property type="entry name" value="23S_rRNA_IVP_like"/>
    <property type="match status" value="1"/>
</dbReference>
<dbReference type="OrthoDB" id="160990at2"/>
<reference evidence="1 2" key="1">
    <citation type="submission" date="2016-04" db="EMBL/GenBank/DDBJ databases">
        <title>Draft Genome Assembly of the Bloom-forming Cyanobacterium Nodularia spumigena Strain CENA596 in Shrimp Production Ponds.</title>
        <authorList>
            <person name="Popin R.V."/>
            <person name="Rigonato J."/>
            <person name="Abreu V.A."/>
            <person name="Andreote A.P."/>
            <person name="Silveira S.B."/>
            <person name="Odebrecht C."/>
            <person name="Fiore M.F."/>
        </authorList>
    </citation>
    <scope>NUCLEOTIDE SEQUENCE [LARGE SCALE GENOMIC DNA]</scope>
    <source>
        <strain evidence="1 2">CENA596</strain>
    </source>
</reference>
<dbReference type="Pfam" id="PF05635">
    <property type="entry name" value="23S_rRNA_IVP"/>
    <property type="match status" value="1"/>
</dbReference>